<gene>
    <name evidence="5" type="ORF">FB473_002510</name>
</gene>
<dbReference type="PIRSF" id="PIRSF017018">
    <property type="entry name" value="Tp34"/>
    <property type="match status" value="1"/>
</dbReference>
<evidence type="ECO:0000313" key="6">
    <source>
        <dbReference type="Proteomes" id="UP000749311"/>
    </source>
</evidence>
<dbReference type="Gene3D" id="2.60.40.2480">
    <property type="entry name" value="Periplasmic metal-binding protein Tp34-type"/>
    <property type="match status" value="1"/>
</dbReference>
<keyword evidence="2 4" id="KW-0732">Signal</keyword>
<feature type="region of interest" description="Disordered" evidence="3">
    <location>
        <begin position="22"/>
        <end position="63"/>
    </location>
</feature>
<reference evidence="5 6" key="1">
    <citation type="submission" date="2020-02" db="EMBL/GenBank/DDBJ databases">
        <title>Sequencing the genomes of 1000 actinobacteria strains.</title>
        <authorList>
            <person name="Klenk H.-P."/>
        </authorList>
    </citation>
    <scope>NUCLEOTIDE SEQUENCE [LARGE SCALE GENOMIC DNA]</scope>
    <source>
        <strain evidence="5 6">DSM 19609</strain>
    </source>
</reference>
<comment type="similarity">
    <text evidence="1">Belongs to the UPF0423 family.</text>
</comment>
<feature type="chain" id="PRO_5047032847" evidence="4">
    <location>
        <begin position="23"/>
        <end position="210"/>
    </location>
</feature>
<evidence type="ECO:0000256" key="3">
    <source>
        <dbReference type="SAM" id="MobiDB-lite"/>
    </source>
</evidence>
<evidence type="ECO:0000313" key="5">
    <source>
        <dbReference type="EMBL" id="NIH57865.1"/>
    </source>
</evidence>
<proteinExistence type="inferred from homology"/>
<name>A0ABX0SIR1_9ACTN</name>
<organism evidence="5 6">
    <name type="scientific">Brooklawnia cerclae</name>
    <dbReference type="NCBI Taxonomy" id="349934"/>
    <lineage>
        <taxon>Bacteria</taxon>
        <taxon>Bacillati</taxon>
        <taxon>Actinomycetota</taxon>
        <taxon>Actinomycetes</taxon>
        <taxon>Propionibacteriales</taxon>
        <taxon>Propionibacteriaceae</taxon>
        <taxon>Brooklawnia</taxon>
    </lineage>
</organism>
<sequence>MKNKPLALIAALALALSLGACSSDSDSSGDATGTTDATASSTTEETKDTAGINELPVGDSGPQTNDALTIDVVYFQAIDLEMGSMAMPPASQSDMHFEVDVATNEKATEWGYEADQFMPYLTVNAVATNTDTGEEVDLGTMMPMIASDGPHYGNNISLDPGNYDVVITVASPADDFMLHTGKDSSGVTGRFWTEPLKFEFDNWQWDGQLI</sequence>
<feature type="compositionally biased region" description="Low complexity" evidence="3">
    <location>
        <begin position="22"/>
        <end position="43"/>
    </location>
</feature>
<evidence type="ECO:0000256" key="2">
    <source>
        <dbReference type="ARBA" id="ARBA00022729"/>
    </source>
</evidence>
<dbReference type="RefSeq" id="WP_167168280.1">
    <property type="nucleotide sequence ID" value="NZ_BAAAOO010000007.1"/>
</dbReference>
<keyword evidence="6" id="KW-1185">Reference proteome</keyword>
<dbReference type="InterPro" id="IPR018470">
    <property type="entry name" value="Metal-bd_Tp34-typ"/>
</dbReference>
<dbReference type="EMBL" id="JAAMOZ010000001">
    <property type="protein sequence ID" value="NIH57865.1"/>
    <property type="molecule type" value="Genomic_DNA"/>
</dbReference>
<dbReference type="Proteomes" id="UP000749311">
    <property type="component" value="Unassembled WGS sequence"/>
</dbReference>
<dbReference type="InterPro" id="IPR038482">
    <property type="entry name" value="Tp34-type_sf"/>
</dbReference>
<evidence type="ECO:0000256" key="4">
    <source>
        <dbReference type="SAM" id="SignalP"/>
    </source>
</evidence>
<evidence type="ECO:0000256" key="1">
    <source>
        <dbReference type="ARBA" id="ARBA00010013"/>
    </source>
</evidence>
<feature type="signal peptide" evidence="4">
    <location>
        <begin position="1"/>
        <end position="22"/>
    </location>
</feature>
<comment type="caution">
    <text evidence="5">The sequence shown here is derived from an EMBL/GenBank/DDBJ whole genome shotgun (WGS) entry which is preliminary data.</text>
</comment>
<accession>A0ABX0SIR1</accession>
<dbReference type="PROSITE" id="PS51257">
    <property type="entry name" value="PROKAR_LIPOPROTEIN"/>
    <property type="match status" value="1"/>
</dbReference>
<dbReference type="Pfam" id="PF10634">
    <property type="entry name" value="Iron_transport"/>
    <property type="match status" value="1"/>
</dbReference>
<protein>
    <submittedName>
        <fullName evidence="5">Uncharacterized protein</fullName>
    </submittedName>
</protein>